<keyword evidence="8" id="KW-1185">Reference proteome</keyword>
<dbReference type="Pfam" id="PF00881">
    <property type="entry name" value="Nitroreductase"/>
    <property type="match status" value="1"/>
</dbReference>
<reference evidence="7" key="1">
    <citation type="journal article" date="2022" name="Int. J. Syst. Evol. Microbiol.">
        <title>Granulimonas faecalis gen. nov., sp. nov., and Leptogranulimonas caecicola gen. nov., sp. nov., novel lactate-producing Atopobiaceae bacteria isolated from mouse intestines, and an emended description of the family Atopobiaceae.</title>
        <authorList>
            <person name="Morinaga K."/>
            <person name="Kusada H."/>
            <person name="Sakamoto S."/>
            <person name="Murakami T."/>
            <person name="Toyoda A."/>
            <person name="Mori H."/>
            <person name="Meng X.Y."/>
            <person name="Takashino M."/>
            <person name="Murotomi K."/>
            <person name="Tamaki H."/>
        </authorList>
    </citation>
    <scope>NUCLEOTIDE SEQUENCE</scope>
    <source>
        <strain evidence="7">OPF53</strain>
    </source>
</reference>
<evidence type="ECO:0000256" key="2">
    <source>
        <dbReference type="ARBA" id="ARBA00007118"/>
    </source>
</evidence>
<name>A0AAV5B3P6_9ACTN</name>
<protein>
    <submittedName>
        <fullName evidence="7">Nitroreductase</fullName>
    </submittedName>
</protein>
<dbReference type="Gene3D" id="3.40.109.10">
    <property type="entry name" value="NADH Oxidase"/>
    <property type="match status" value="1"/>
</dbReference>
<keyword evidence="5" id="KW-0560">Oxidoreductase</keyword>
<evidence type="ECO:0000256" key="4">
    <source>
        <dbReference type="ARBA" id="ARBA00022643"/>
    </source>
</evidence>
<dbReference type="PANTHER" id="PTHR43673:SF2">
    <property type="entry name" value="NITROREDUCTASE"/>
    <property type="match status" value="1"/>
</dbReference>
<comment type="similarity">
    <text evidence="2">Belongs to the nitroreductase family.</text>
</comment>
<dbReference type="InterPro" id="IPR029479">
    <property type="entry name" value="Nitroreductase"/>
</dbReference>
<keyword evidence="4" id="KW-0288">FMN</keyword>
<dbReference type="AlphaFoldDB" id="A0AAV5B3P6"/>
<keyword evidence="3" id="KW-0285">Flavoprotein</keyword>
<organism evidence="7 8">
    <name type="scientific">Granulimonas faecalis</name>
    <dbReference type="NCBI Taxonomy" id="2894155"/>
    <lineage>
        <taxon>Bacteria</taxon>
        <taxon>Bacillati</taxon>
        <taxon>Actinomycetota</taxon>
        <taxon>Coriobacteriia</taxon>
        <taxon>Coriobacteriales</taxon>
        <taxon>Kribbibacteriaceae</taxon>
        <taxon>Granulimonas</taxon>
    </lineage>
</organism>
<dbReference type="Proteomes" id="UP001055025">
    <property type="component" value="Unassembled WGS sequence"/>
</dbReference>
<gene>
    <name evidence="7" type="ORF">ATOP_11190</name>
</gene>
<evidence type="ECO:0000313" key="8">
    <source>
        <dbReference type="Proteomes" id="UP001055025"/>
    </source>
</evidence>
<evidence type="ECO:0000256" key="1">
    <source>
        <dbReference type="ARBA" id="ARBA00001917"/>
    </source>
</evidence>
<dbReference type="GO" id="GO:0016491">
    <property type="term" value="F:oxidoreductase activity"/>
    <property type="evidence" value="ECO:0007669"/>
    <property type="project" value="UniProtKB-KW"/>
</dbReference>
<accession>A0AAV5B3P6</accession>
<evidence type="ECO:0000313" key="7">
    <source>
        <dbReference type="EMBL" id="GJM55464.1"/>
    </source>
</evidence>
<evidence type="ECO:0000256" key="3">
    <source>
        <dbReference type="ARBA" id="ARBA00022630"/>
    </source>
</evidence>
<proteinExistence type="inferred from homology"/>
<dbReference type="InterPro" id="IPR000415">
    <property type="entry name" value="Nitroreductase-like"/>
</dbReference>
<evidence type="ECO:0000256" key="5">
    <source>
        <dbReference type="ARBA" id="ARBA00023002"/>
    </source>
</evidence>
<comment type="cofactor">
    <cofactor evidence="1">
        <name>FMN</name>
        <dbReference type="ChEBI" id="CHEBI:58210"/>
    </cofactor>
</comment>
<evidence type="ECO:0000259" key="6">
    <source>
        <dbReference type="Pfam" id="PF00881"/>
    </source>
</evidence>
<comment type="caution">
    <text evidence="7">The sequence shown here is derived from an EMBL/GenBank/DDBJ whole genome shotgun (WGS) entry which is preliminary data.</text>
</comment>
<sequence>MEAARVAPTAVNRQPFHVWRIASEEARAAVEGNCRFTFGAPEFLLVGAKADEAWTRRYDSANFAGVDASIAATQMMLAASDLGLGSTWVACFDAPALQVALPETAGYDLVALFPIGYPAPDAAPAEQHGRRKAVDELYSEL</sequence>
<dbReference type="SUPFAM" id="SSF55469">
    <property type="entry name" value="FMN-dependent nitroreductase-like"/>
    <property type="match status" value="1"/>
</dbReference>
<dbReference type="PANTHER" id="PTHR43673">
    <property type="entry name" value="NAD(P)H NITROREDUCTASE YDGI-RELATED"/>
    <property type="match status" value="1"/>
</dbReference>
<dbReference type="EMBL" id="BQKC01000001">
    <property type="protein sequence ID" value="GJM55464.1"/>
    <property type="molecule type" value="Genomic_DNA"/>
</dbReference>
<feature type="domain" description="Nitroreductase" evidence="6">
    <location>
        <begin position="31"/>
        <end position="117"/>
    </location>
</feature>